<name>A0A9D1TBX7_9FIRM</name>
<dbReference type="InterPro" id="IPR000515">
    <property type="entry name" value="MetI-like"/>
</dbReference>
<organism evidence="9 10">
    <name type="scientific">Candidatus Ornithocaccomicrobium faecavium</name>
    <dbReference type="NCBI Taxonomy" id="2840890"/>
    <lineage>
        <taxon>Bacteria</taxon>
        <taxon>Bacillati</taxon>
        <taxon>Bacillota</taxon>
        <taxon>Clostridia</taxon>
        <taxon>Candidatus Ornithocaccomicrobium</taxon>
    </lineage>
</organism>
<keyword evidence="5 7" id="KW-1133">Transmembrane helix</keyword>
<feature type="transmembrane region" description="Helical" evidence="7">
    <location>
        <begin position="84"/>
        <end position="105"/>
    </location>
</feature>
<comment type="similarity">
    <text evidence="7">Belongs to the binding-protein-dependent transport system permease family.</text>
</comment>
<comment type="caution">
    <text evidence="9">The sequence shown here is derived from an EMBL/GenBank/DDBJ whole genome shotgun (WGS) entry which is preliminary data.</text>
</comment>
<gene>
    <name evidence="9" type="ORF">IAA64_05265</name>
</gene>
<reference evidence="9" key="1">
    <citation type="submission" date="2020-10" db="EMBL/GenBank/DDBJ databases">
        <authorList>
            <person name="Gilroy R."/>
        </authorList>
    </citation>
    <scope>NUCLEOTIDE SEQUENCE</scope>
    <source>
        <strain evidence="9">CHK183-6373</strain>
    </source>
</reference>
<dbReference type="SUPFAM" id="SSF161098">
    <property type="entry name" value="MetI-like"/>
    <property type="match status" value="1"/>
</dbReference>
<dbReference type="GO" id="GO:0055085">
    <property type="term" value="P:transmembrane transport"/>
    <property type="evidence" value="ECO:0007669"/>
    <property type="project" value="InterPro"/>
</dbReference>
<keyword evidence="6 7" id="KW-0472">Membrane</keyword>
<dbReference type="EMBL" id="DVOT01000092">
    <property type="protein sequence ID" value="HIV27354.1"/>
    <property type="molecule type" value="Genomic_DNA"/>
</dbReference>
<protein>
    <submittedName>
        <fullName evidence="9">Sugar ABC transporter permease</fullName>
    </submittedName>
</protein>
<feature type="domain" description="ABC transmembrane type-1" evidence="8">
    <location>
        <begin position="80"/>
        <end position="267"/>
    </location>
</feature>
<dbReference type="AlphaFoldDB" id="A0A9D1TBX7"/>
<evidence type="ECO:0000256" key="4">
    <source>
        <dbReference type="ARBA" id="ARBA00022692"/>
    </source>
</evidence>
<evidence type="ECO:0000256" key="2">
    <source>
        <dbReference type="ARBA" id="ARBA00022448"/>
    </source>
</evidence>
<evidence type="ECO:0000256" key="3">
    <source>
        <dbReference type="ARBA" id="ARBA00022475"/>
    </source>
</evidence>
<dbReference type="InterPro" id="IPR035906">
    <property type="entry name" value="MetI-like_sf"/>
</dbReference>
<reference evidence="9" key="2">
    <citation type="journal article" date="2021" name="PeerJ">
        <title>Extensive microbial diversity within the chicken gut microbiome revealed by metagenomics and culture.</title>
        <authorList>
            <person name="Gilroy R."/>
            <person name="Ravi A."/>
            <person name="Getino M."/>
            <person name="Pursley I."/>
            <person name="Horton D.L."/>
            <person name="Alikhan N.F."/>
            <person name="Baker D."/>
            <person name="Gharbi K."/>
            <person name="Hall N."/>
            <person name="Watson M."/>
            <person name="Adriaenssens E.M."/>
            <person name="Foster-Nyarko E."/>
            <person name="Jarju S."/>
            <person name="Secka A."/>
            <person name="Antonio M."/>
            <person name="Oren A."/>
            <person name="Chaudhuri R.R."/>
            <person name="La Ragione R."/>
            <person name="Hildebrand F."/>
            <person name="Pallen M.J."/>
        </authorList>
    </citation>
    <scope>NUCLEOTIDE SEQUENCE</scope>
    <source>
        <strain evidence="9">CHK183-6373</strain>
    </source>
</reference>
<dbReference type="PANTHER" id="PTHR30193:SF41">
    <property type="entry name" value="DIACETYLCHITOBIOSE UPTAKE SYSTEM PERMEASE PROTEIN NGCF"/>
    <property type="match status" value="1"/>
</dbReference>
<evidence type="ECO:0000313" key="9">
    <source>
        <dbReference type="EMBL" id="HIV27354.1"/>
    </source>
</evidence>
<evidence type="ECO:0000259" key="8">
    <source>
        <dbReference type="PROSITE" id="PS50928"/>
    </source>
</evidence>
<evidence type="ECO:0000256" key="7">
    <source>
        <dbReference type="RuleBase" id="RU363032"/>
    </source>
</evidence>
<dbReference type="PROSITE" id="PS50928">
    <property type="entry name" value="ABC_TM1"/>
    <property type="match status" value="1"/>
</dbReference>
<feature type="transmembrane region" description="Helical" evidence="7">
    <location>
        <begin position="117"/>
        <end position="135"/>
    </location>
</feature>
<proteinExistence type="inferred from homology"/>
<evidence type="ECO:0000256" key="6">
    <source>
        <dbReference type="ARBA" id="ARBA00023136"/>
    </source>
</evidence>
<feature type="transmembrane region" description="Helical" evidence="7">
    <location>
        <begin position="246"/>
        <end position="270"/>
    </location>
</feature>
<feature type="transmembrane region" description="Helical" evidence="7">
    <location>
        <begin position="188"/>
        <end position="210"/>
    </location>
</feature>
<evidence type="ECO:0000256" key="5">
    <source>
        <dbReference type="ARBA" id="ARBA00022989"/>
    </source>
</evidence>
<accession>A0A9D1TBX7</accession>
<evidence type="ECO:0000313" key="10">
    <source>
        <dbReference type="Proteomes" id="UP000886884"/>
    </source>
</evidence>
<sequence length="277" mass="30192">MNRKIHAASRVPPRTRRGGTLNRRLLLLALPCFAGMLLFYLLPLIGSARYSLLDSAFTQRFVGLEQYCAVLANRNFRVGVFNTVVLAALCVPALLAFSLPLSLFVQRHGTALPALRVALLMPMLLPSAAVTDAFQKFPLGGARGVLFAIYLWKHAGFSTLVFLAALSSVPGELYEAAALDGAGSATRFFRITLPSIAGIVGFVAVLAAAYNLRLFREAYLLYGNYPVDGAYLLQHYMNNHFARLEYPVLTAAALLFFGALLAPAALGAILRERRRTL</sequence>
<evidence type="ECO:0000256" key="1">
    <source>
        <dbReference type="ARBA" id="ARBA00004651"/>
    </source>
</evidence>
<comment type="subcellular location">
    <subcellularLocation>
        <location evidence="1 7">Cell membrane</location>
        <topology evidence="1 7">Multi-pass membrane protein</topology>
    </subcellularLocation>
</comment>
<dbReference type="PANTHER" id="PTHR30193">
    <property type="entry name" value="ABC TRANSPORTER PERMEASE PROTEIN"/>
    <property type="match status" value="1"/>
</dbReference>
<feature type="transmembrane region" description="Helical" evidence="7">
    <location>
        <begin position="147"/>
        <end position="167"/>
    </location>
</feature>
<dbReference type="Pfam" id="PF00528">
    <property type="entry name" value="BPD_transp_1"/>
    <property type="match status" value="1"/>
</dbReference>
<dbReference type="InterPro" id="IPR051393">
    <property type="entry name" value="ABC_transporter_permease"/>
</dbReference>
<dbReference type="GO" id="GO:0005886">
    <property type="term" value="C:plasma membrane"/>
    <property type="evidence" value="ECO:0007669"/>
    <property type="project" value="UniProtKB-SubCell"/>
</dbReference>
<dbReference type="Proteomes" id="UP000886884">
    <property type="component" value="Unassembled WGS sequence"/>
</dbReference>
<dbReference type="Gene3D" id="1.10.3720.10">
    <property type="entry name" value="MetI-like"/>
    <property type="match status" value="1"/>
</dbReference>
<keyword evidence="2 7" id="KW-0813">Transport</keyword>
<keyword evidence="4 7" id="KW-0812">Transmembrane</keyword>
<keyword evidence="3" id="KW-1003">Cell membrane</keyword>
<feature type="transmembrane region" description="Helical" evidence="7">
    <location>
        <begin position="25"/>
        <end position="45"/>
    </location>
</feature>
<dbReference type="CDD" id="cd06261">
    <property type="entry name" value="TM_PBP2"/>
    <property type="match status" value="1"/>
</dbReference>